<dbReference type="EMBL" id="SJSN01000006">
    <property type="protein sequence ID" value="TCD10502.1"/>
    <property type="molecule type" value="Genomic_DNA"/>
</dbReference>
<evidence type="ECO:0000256" key="1">
    <source>
        <dbReference type="SAM" id="Phobius"/>
    </source>
</evidence>
<keyword evidence="1" id="KW-0472">Membrane</keyword>
<dbReference type="RefSeq" id="WP_131557915.1">
    <property type="nucleotide sequence ID" value="NZ_SJSN01000006.1"/>
</dbReference>
<organism evidence="2 3">
    <name type="scientific">Pedobacter frigidisoli</name>
    <dbReference type="NCBI Taxonomy" id="2530455"/>
    <lineage>
        <taxon>Bacteria</taxon>
        <taxon>Pseudomonadati</taxon>
        <taxon>Bacteroidota</taxon>
        <taxon>Sphingobacteriia</taxon>
        <taxon>Sphingobacteriales</taxon>
        <taxon>Sphingobacteriaceae</taxon>
        <taxon>Pedobacter</taxon>
    </lineage>
</organism>
<keyword evidence="1" id="KW-1133">Transmembrane helix</keyword>
<gene>
    <name evidence="2" type="ORF">EZ449_09145</name>
</gene>
<evidence type="ECO:0000313" key="2">
    <source>
        <dbReference type="EMBL" id="TCD10502.1"/>
    </source>
</evidence>
<feature type="transmembrane region" description="Helical" evidence="1">
    <location>
        <begin position="90"/>
        <end position="107"/>
    </location>
</feature>
<comment type="caution">
    <text evidence="2">The sequence shown here is derived from an EMBL/GenBank/DDBJ whole genome shotgun (WGS) entry which is preliminary data.</text>
</comment>
<keyword evidence="3" id="KW-1185">Reference proteome</keyword>
<reference evidence="2 3" key="1">
    <citation type="submission" date="2019-02" db="EMBL/GenBank/DDBJ databases">
        <title>Pedobacter sp. RP-3-11 sp. nov., isolated from Arctic soil.</title>
        <authorList>
            <person name="Dahal R.H."/>
        </authorList>
    </citation>
    <scope>NUCLEOTIDE SEQUENCE [LARGE SCALE GENOMIC DNA]</scope>
    <source>
        <strain evidence="2 3">RP-3-11</strain>
    </source>
</reference>
<dbReference type="Proteomes" id="UP000291485">
    <property type="component" value="Unassembled WGS sequence"/>
</dbReference>
<accession>A0A4R0P466</accession>
<proteinExistence type="predicted"/>
<dbReference type="OrthoDB" id="771416at2"/>
<keyword evidence="1" id="KW-0812">Transmembrane</keyword>
<sequence>MMKAYTKQAVEKGLVLDGLKAVGSAVGVKASKPKIKKEMEIGVSIVNQLMDVLFTKKGIQNKKEIELAGLGLMALYNIYRGVKRKRRSSIVKGVFLTATLAAALIASKKYNKSEIVKPERLPIPPNGHQNFLTA</sequence>
<dbReference type="AlphaFoldDB" id="A0A4R0P466"/>
<protein>
    <submittedName>
        <fullName evidence="2">Uncharacterized protein</fullName>
    </submittedName>
</protein>
<evidence type="ECO:0000313" key="3">
    <source>
        <dbReference type="Proteomes" id="UP000291485"/>
    </source>
</evidence>
<name>A0A4R0P466_9SPHI</name>